<dbReference type="EMBL" id="FZPD01000001">
    <property type="protein sequence ID" value="SNS53036.1"/>
    <property type="molecule type" value="Genomic_DNA"/>
</dbReference>
<feature type="domain" description="Helix-turn-helix" evidence="1">
    <location>
        <begin position="21"/>
        <end position="70"/>
    </location>
</feature>
<sequence>MEIVLEKLEAIEDLLKSQKTVLTIDDLTTLSGLSKSTIYKFTCTNKIPHYKRAKHLYFDRVEIENWLKSKRIKTTEELDSEAGNYVTLNSIKS</sequence>
<proteinExistence type="predicted"/>
<organism evidence="2 3">
    <name type="scientific">Ekhidna lutea</name>
    <dbReference type="NCBI Taxonomy" id="447679"/>
    <lineage>
        <taxon>Bacteria</taxon>
        <taxon>Pseudomonadati</taxon>
        <taxon>Bacteroidota</taxon>
        <taxon>Cytophagia</taxon>
        <taxon>Cytophagales</taxon>
        <taxon>Reichenbachiellaceae</taxon>
        <taxon>Ekhidna</taxon>
    </lineage>
</organism>
<name>A0A239F819_EKHLU</name>
<protein>
    <submittedName>
        <fullName evidence="2">Helix-turn-helix domain-containing protein</fullName>
    </submittedName>
</protein>
<dbReference type="InterPro" id="IPR009061">
    <property type="entry name" value="DNA-bd_dom_put_sf"/>
</dbReference>
<dbReference type="SUPFAM" id="SSF46955">
    <property type="entry name" value="Putative DNA-binding domain"/>
    <property type="match status" value="1"/>
</dbReference>
<evidence type="ECO:0000313" key="2">
    <source>
        <dbReference type="EMBL" id="SNS53036.1"/>
    </source>
</evidence>
<evidence type="ECO:0000313" key="3">
    <source>
        <dbReference type="Proteomes" id="UP000198393"/>
    </source>
</evidence>
<dbReference type="Pfam" id="PF12728">
    <property type="entry name" value="HTH_17"/>
    <property type="match status" value="1"/>
</dbReference>
<dbReference type="OrthoDB" id="597977at2"/>
<dbReference type="InterPro" id="IPR041657">
    <property type="entry name" value="HTH_17"/>
</dbReference>
<dbReference type="AlphaFoldDB" id="A0A239F819"/>
<keyword evidence="3" id="KW-1185">Reference proteome</keyword>
<dbReference type="RefSeq" id="WP_089355299.1">
    <property type="nucleotide sequence ID" value="NZ_FZPD01000001.1"/>
</dbReference>
<gene>
    <name evidence="2" type="ORF">SAMN05421640_0540</name>
</gene>
<dbReference type="Proteomes" id="UP000198393">
    <property type="component" value="Unassembled WGS sequence"/>
</dbReference>
<accession>A0A239F819</accession>
<reference evidence="2 3" key="1">
    <citation type="submission" date="2017-06" db="EMBL/GenBank/DDBJ databases">
        <authorList>
            <person name="Kim H.J."/>
            <person name="Triplett B.A."/>
        </authorList>
    </citation>
    <scope>NUCLEOTIDE SEQUENCE [LARGE SCALE GENOMIC DNA]</scope>
    <source>
        <strain evidence="2 3">DSM 19307</strain>
    </source>
</reference>
<evidence type="ECO:0000259" key="1">
    <source>
        <dbReference type="Pfam" id="PF12728"/>
    </source>
</evidence>